<dbReference type="GO" id="GO:0003677">
    <property type="term" value="F:DNA binding"/>
    <property type="evidence" value="ECO:0007669"/>
    <property type="project" value="UniProtKB-KW"/>
</dbReference>
<keyword evidence="5" id="KW-0131">Cell cycle</keyword>
<evidence type="ECO:0000256" key="2">
    <source>
        <dbReference type="ARBA" id="ARBA00022705"/>
    </source>
</evidence>
<accession>A0A9P4V7M9</accession>
<evidence type="ECO:0000313" key="9">
    <source>
        <dbReference type="Proteomes" id="UP000799444"/>
    </source>
</evidence>
<evidence type="ECO:0000256" key="1">
    <source>
        <dbReference type="ARBA" id="ARBA00004123"/>
    </source>
</evidence>
<dbReference type="EMBL" id="ML996098">
    <property type="protein sequence ID" value="KAF2741089.1"/>
    <property type="molecule type" value="Genomic_DNA"/>
</dbReference>
<feature type="region of interest" description="Disordered" evidence="7">
    <location>
        <begin position="1"/>
        <end position="20"/>
    </location>
</feature>
<evidence type="ECO:0000256" key="7">
    <source>
        <dbReference type="SAM" id="MobiDB-lite"/>
    </source>
</evidence>
<keyword evidence="3" id="KW-0238">DNA-binding</keyword>
<proteinExistence type="inferred from homology"/>
<organism evidence="8 9">
    <name type="scientific">Polyplosphaeria fusca</name>
    <dbReference type="NCBI Taxonomy" id="682080"/>
    <lineage>
        <taxon>Eukaryota</taxon>
        <taxon>Fungi</taxon>
        <taxon>Dikarya</taxon>
        <taxon>Ascomycota</taxon>
        <taxon>Pezizomycotina</taxon>
        <taxon>Dothideomycetes</taxon>
        <taxon>Pleosporomycetidae</taxon>
        <taxon>Pleosporales</taxon>
        <taxon>Tetraplosphaeriaceae</taxon>
        <taxon>Polyplosphaeria</taxon>
    </lineage>
</organism>
<evidence type="ECO:0000256" key="5">
    <source>
        <dbReference type="ARBA" id="ARBA00023306"/>
    </source>
</evidence>
<name>A0A9P4V7M9_9PLEO</name>
<evidence type="ECO:0000256" key="3">
    <source>
        <dbReference type="ARBA" id="ARBA00023125"/>
    </source>
</evidence>
<dbReference type="Proteomes" id="UP000799444">
    <property type="component" value="Unassembled WGS sequence"/>
</dbReference>
<dbReference type="PANTHER" id="PTHR28605:SF1">
    <property type="entry name" value="CHROMOSOME TRANSMISSION FIDELITY FACTOR 8"/>
    <property type="match status" value="1"/>
</dbReference>
<evidence type="ECO:0000256" key="4">
    <source>
        <dbReference type="ARBA" id="ARBA00023242"/>
    </source>
</evidence>
<dbReference type="OrthoDB" id="121932at2759"/>
<dbReference type="GO" id="GO:0007064">
    <property type="term" value="P:mitotic sister chromatid cohesion"/>
    <property type="evidence" value="ECO:0007669"/>
    <property type="project" value="InterPro"/>
</dbReference>
<gene>
    <name evidence="8" type="ORF">EJ04DRAFT_507508</name>
</gene>
<keyword evidence="2" id="KW-0235">DNA replication</keyword>
<dbReference type="AlphaFoldDB" id="A0A9P4V7M9"/>
<comment type="similarity">
    <text evidence="6">Belongs to the CTF8 family.</text>
</comment>
<comment type="subcellular location">
    <subcellularLocation>
        <location evidence="1">Nucleus</location>
    </subcellularLocation>
</comment>
<reference evidence="8" key="1">
    <citation type="journal article" date="2020" name="Stud. Mycol.">
        <title>101 Dothideomycetes genomes: a test case for predicting lifestyles and emergence of pathogens.</title>
        <authorList>
            <person name="Haridas S."/>
            <person name="Albert R."/>
            <person name="Binder M."/>
            <person name="Bloem J."/>
            <person name="Labutti K."/>
            <person name="Salamov A."/>
            <person name="Andreopoulos B."/>
            <person name="Baker S."/>
            <person name="Barry K."/>
            <person name="Bills G."/>
            <person name="Bluhm B."/>
            <person name="Cannon C."/>
            <person name="Castanera R."/>
            <person name="Culley D."/>
            <person name="Daum C."/>
            <person name="Ezra D."/>
            <person name="Gonzalez J."/>
            <person name="Henrissat B."/>
            <person name="Kuo A."/>
            <person name="Liang C."/>
            <person name="Lipzen A."/>
            <person name="Lutzoni F."/>
            <person name="Magnuson J."/>
            <person name="Mondo S."/>
            <person name="Nolan M."/>
            <person name="Ohm R."/>
            <person name="Pangilinan J."/>
            <person name="Park H.-J."/>
            <person name="Ramirez L."/>
            <person name="Alfaro M."/>
            <person name="Sun H."/>
            <person name="Tritt A."/>
            <person name="Yoshinaga Y."/>
            <person name="Zwiers L.-H."/>
            <person name="Turgeon B."/>
            <person name="Goodwin S."/>
            <person name="Spatafora J."/>
            <person name="Crous P."/>
            <person name="Grigoriev I."/>
        </authorList>
    </citation>
    <scope>NUCLEOTIDE SEQUENCE</scope>
    <source>
        <strain evidence="8">CBS 125425</strain>
    </source>
</reference>
<evidence type="ECO:0008006" key="10">
    <source>
        <dbReference type="Google" id="ProtNLM"/>
    </source>
</evidence>
<sequence>MPSIPLHIATPPVNAPENPLPSLLQTPSGFAIVELQGTINFPTPEPNPSSSVEVGKVVFPLYNPQLNEPGDTKWMKRVYFYVGQNQRMTGEVKKLAKPFAVIKKREGGYVDMGGMQKGEGTTEELEIVDVVRYKIMFSTRPEPVGGEV</sequence>
<dbReference type="GO" id="GO:0031390">
    <property type="term" value="C:Ctf18 RFC-like complex"/>
    <property type="evidence" value="ECO:0007669"/>
    <property type="project" value="InterPro"/>
</dbReference>
<dbReference type="InterPro" id="IPR018607">
    <property type="entry name" value="Ctf8"/>
</dbReference>
<evidence type="ECO:0000313" key="8">
    <source>
        <dbReference type="EMBL" id="KAF2741089.1"/>
    </source>
</evidence>
<protein>
    <recommendedName>
        <fullName evidence="10">Chromosome transmission fidelity protein 8</fullName>
    </recommendedName>
</protein>
<comment type="caution">
    <text evidence="8">The sequence shown here is derived from an EMBL/GenBank/DDBJ whole genome shotgun (WGS) entry which is preliminary data.</text>
</comment>
<dbReference type="PANTHER" id="PTHR28605">
    <property type="entry name" value="CTF8, CHROMOSOME TRANSMISSION FIDELITY FACTOR 8 HOMOLOG (S. CEREVISIAE)"/>
    <property type="match status" value="1"/>
</dbReference>
<keyword evidence="9" id="KW-1185">Reference proteome</keyword>
<dbReference type="GO" id="GO:0006260">
    <property type="term" value="P:DNA replication"/>
    <property type="evidence" value="ECO:0007669"/>
    <property type="project" value="UniProtKB-KW"/>
</dbReference>
<dbReference type="Pfam" id="PF09696">
    <property type="entry name" value="Ctf8"/>
    <property type="match status" value="1"/>
</dbReference>
<keyword evidence="4" id="KW-0539">Nucleus</keyword>
<evidence type="ECO:0000256" key="6">
    <source>
        <dbReference type="ARBA" id="ARBA00038447"/>
    </source>
</evidence>